<gene>
    <name evidence="2" type="ORF">NEOLEDRAFT_1138137</name>
</gene>
<name>A0A165QH83_9AGAM</name>
<evidence type="ECO:0000313" key="2">
    <source>
        <dbReference type="EMBL" id="KZT22430.1"/>
    </source>
</evidence>
<protein>
    <submittedName>
        <fullName evidence="2">Uncharacterized protein</fullName>
    </submittedName>
</protein>
<keyword evidence="3" id="KW-1185">Reference proteome</keyword>
<keyword evidence="1" id="KW-0732">Signal</keyword>
<evidence type="ECO:0000313" key="3">
    <source>
        <dbReference type="Proteomes" id="UP000076761"/>
    </source>
</evidence>
<feature type="chain" id="PRO_5007865018" evidence="1">
    <location>
        <begin position="19"/>
        <end position="72"/>
    </location>
</feature>
<reference evidence="2 3" key="1">
    <citation type="journal article" date="2016" name="Mol. Biol. Evol.">
        <title>Comparative Genomics of Early-Diverging Mushroom-Forming Fungi Provides Insights into the Origins of Lignocellulose Decay Capabilities.</title>
        <authorList>
            <person name="Nagy L.G."/>
            <person name="Riley R."/>
            <person name="Tritt A."/>
            <person name="Adam C."/>
            <person name="Daum C."/>
            <person name="Floudas D."/>
            <person name="Sun H."/>
            <person name="Yadav J.S."/>
            <person name="Pangilinan J."/>
            <person name="Larsson K.H."/>
            <person name="Matsuura K."/>
            <person name="Barry K."/>
            <person name="Labutti K."/>
            <person name="Kuo R."/>
            <person name="Ohm R.A."/>
            <person name="Bhattacharya S.S."/>
            <person name="Shirouzu T."/>
            <person name="Yoshinaga Y."/>
            <person name="Martin F.M."/>
            <person name="Grigoriev I.V."/>
            <person name="Hibbett D.S."/>
        </authorList>
    </citation>
    <scope>NUCLEOTIDE SEQUENCE [LARGE SCALE GENOMIC DNA]</scope>
    <source>
        <strain evidence="2 3">HHB14362 ss-1</strain>
    </source>
</reference>
<dbReference type="AlphaFoldDB" id="A0A165QH83"/>
<feature type="signal peptide" evidence="1">
    <location>
        <begin position="1"/>
        <end position="18"/>
    </location>
</feature>
<proteinExistence type="predicted"/>
<sequence>MHYTIIFALVLAALPALSAPVITQDGVSEDLTAQEGVDSGSSAIAPWQVGVDAAPVVEEGADIWVSGRKVRH</sequence>
<dbReference type="EMBL" id="KV425596">
    <property type="protein sequence ID" value="KZT22430.1"/>
    <property type="molecule type" value="Genomic_DNA"/>
</dbReference>
<dbReference type="InParanoid" id="A0A165QH83"/>
<evidence type="ECO:0000256" key="1">
    <source>
        <dbReference type="SAM" id="SignalP"/>
    </source>
</evidence>
<dbReference type="Proteomes" id="UP000076761">
    <property type="component" value="Unassembled WGS sequence"/>
</dbReference>
<accession>A0A165QH83</accession>
<organism evidence="2 3">
    <name type="scientific">Neolentinus lepideus HHB14362 ss-1</name>
    <dbReference type="NCBI Taxonomy" id="1314782"/>
    <lineage>
        <taxon>Eukaryota</taxon>
        <taxon>Fungi</taxon>
        <taxon>Dikarya</taxon>
        <taxon>Basidiomycota</taxon>
        <taxon>Agaricomycotina</taxon>
        <taxon>Agaricomycetes</taxon>
        <taxon>Gloeophyllales</taxon>
        <taxon>Gloeophyllaceae</taxon>
        <taxon>Neolentinus</taxon>
    </lineage>
</organism>